<dbReference type="EMBL" id="JAIFRP010000039">
    <property type="protein sequence ID" value="KAK2581556.1"/>
    <property type="molecule type" value="Genomic_DNA"/>
</dbReference>
<dbReference type="Proteomes" id="UP001258017">
    <property type="component" value="Unassembled WGS sequence"/>
</dbReference>
<protein>
    <recommendedName>
        <fullName evidence="3">Transposase</fullName>
    </recommendedName>
</protein>
<reference evidence="1" key="1">
    <citation type="submission" date="2021-08" db="EMBL/GenBank/DDBJ databases">
        <authorList>
            <person name="Misof B."/>
            <person name="Oliver O."/>
            <person name="Podsiadlowski L."/>
            <person name="Donath A."/>
            <person name="Peters R."/>
            <person name="Mayer C."/>
            <person name="Rust J."/>
            <person name="Gunkel S."/>
            <person name="Lesny P."/>
            <person name="Martin S."/>
            <person name="Oeyen J.P."/>
            <person name="Petersen M."/>
            <person name="Panagiotis P."/>
            <person name="Wilbrandt J."/>
            <person name="Tanja T."/>
        </authorList>
    </citation>
    <scope>NUCLEOTIDE SEQUENCE</scope>
    <source>
        <strain evidence="1">GBR_01_08_01A</strain>
        <tissue evidence="1">Thorax + abdomen</tissue>
    </source>
</reference>
<sequence>MSISKIFERLIKYQLDSINDIKNTTPDNQFGFKYRHFTTYALNKLLSDVNTSLHKLCRNYYAKLQNIDNQLINKLVCTDVNDNINRCNSGYPTPQMFTYYDKIGIFQDENNLPIENVKRVHKIVLKNRKTKLREIADTLKISEGSVFSILHENLSMRKLLSKWVPRLLTPDQKRQRVDDSERCLELFKRNKKDFLCRYVTMDETWIHYYTPESKRSSAEWTAVGESRPKRPKTQISAGKVMASVFWDAHGILFIDYLEKGKTINSEYYMALLARLSVEIKKKRPHMQKKSAVPPR</sequence>
<organism evidence="1 2">
    <name type="scientific">Odynerus spinipes</name>
    <dbReference type="NCBI Taxonomy" id="1348599"/>
    <lineage>
        <taxon>Eukaryota</taxon>
        <taxon>Metazoa</taxon>
        <taxon>Ecdysozoa</taxon>
        <taxon>Arthropoda</taxon>
        <taxon>Hexapoda</taxon>
        <taxon>Insecta</taxon>
        <taxon>Pterygota</taxon>
        <taxon>Neoptera</taxon>
        <taxon>Endopterygota</taxon>
        <taxon>Hymenoptera</taxon>
        <taxon>Apocrita</taxon>
        <taxon>Aculeata</taxon>
        <taxon>Vespoidea</taxon>
        <taxon>Vespidae</taxon>
        <taxon>Eumeninae</taxon>
        <taxon>Odynerus</taxon>
    </lineage>
</organism>
<dbReference type="PANTHER" id="PTHR46060:SF1">
    <property type="entry name" value="MARINER MOS1 TRANSPOSASE-LIKE PROTEIN"/>
    <property type="match status" value="1"/>
</dbReference>
<accession>A0AAD9RLZ6</accession>
<evidence type="ECO:0008006" key="3">
    <source>
        <dbReference type="Google" id="ProtNLM"/>
    </source>
</evidence>
<dbReference type="Pfam" id="PF01359">
    <property type="entry name" value="Transposase_1"/>
    <property type="match status" value="1"/>
</dbReference>
<reference evidence="1" key="2">
    <citation type="journal article" date="2023" name="Commun. Biol.">
        <title>Intrasexual cuticular hydrocarbon dimorphism in a wasp sheds light on hydrocarbon biosynthesis genes in Hymenoptera.</title>
        <authorList>
            <person name="Moris V.C."/>
            <person name="Podsiadlowski L."/>
            <person name="Martin S."/>
            <person name="Oeyen J.P."/>
            <person name="Donath A."/>
            <person name="Petersen M."/>
            <person name="Wilbrandt J."/>
            <person name="Misof B."/>
            <person name="Liedtke D."/>
            <person name="Thamm M."/>
            <person name="Scheiner R."/>
            <person name="Schmitt T."/>
            <person name="Niehuis O."/>
        </authorList>
    </citation>
    <scope>NUCLEOTIDE SEQUENCE</scope>
    <source>
        <strain evidence="1">GBR_01_08_01A</strain>
    </source>
</reference>
<keyword evidence="2" id="KW-1185">Reference proteome</keyword>
<proteinExistence type="predicted"/>
<name>A0AAD9RLZ6_9HYME</name>
<evidence type="ECO:0000313" key="2">
    <source>
        <dbReference type="Proteomes" id="UP001258017"/>
    </source>
</evidence>
<evidence type="ECO:0000313" key="1">
    <source>
        <dbReference type="EMBL" id="KAK2581556.1"/>
    </source>
</evidence>
<comment type="caution">
    <text evidence="1">The sequence shown here is derived from an EMBL/GenBank/DDBJ whole genome shotgun (WGS) entry which is preliminary data.</text>
</comment>
<dbReference type="GO" id="GO:0003676">
    <property type="term" value="F:nucleic acid binding"/>
    <property type="evidence" value="ECO:0007669"/>
    <property type="project" value="InterPro"/>
</dbReference>
<gene>
    <name evidence="1" type="ORF">KPH14_005207</name>
</gene>
<dbReference type="Gene3D" id="3.30.420.10">
    <property type="entry name" value="Ribonuclease H-like superfamily/Ribonuclease H"/>
    <property type="match status" value="1"/>
</dbReference>
<dbReference type="AlphaFoldDB" id="A0AAD9RLZ6"/>
<dbReference type="InterPro" id="IPR036397">
    <property type="entry name" value="RNaseH_sf"/>
</dbReference>
<dbReference type="InterPro" id="IPR052709">
    <property type="entry name" value="Transposase-MT_Hybrid"/>
</dbReference>
<dbReference type="PANTHER" id="PTHR46060">
    <property type="entry name" value="MARINER MOS1 TRANSPOSASE-LIKE PROTEIN"/>
    <property type="match status" value="1"/>
</dbReference>
<dbReference type="InterPro" id="IPR001888">
    <property type="entry name" value="Transposase_1"/>
</dbReference>